<proteinExistence type="predicted"/>
<dbReference type="EMBL" id="JBHTIR010000558">
    <property type="protein sequence ID" value="MFD0851533.1"/>
    <property type="molecule type" value="Genomic_DNA"/>
</dbReference>
<dbReference type="Pfam" id="PF08386">
    <property type="entry name" value="Abhydrolase_4"/>
    <property type="match status" value="1"/>
</dbReference>
<comment type="caution">
    <text evidence="2">The sequence shown here is derived from an EMBL/GenBank/DDBJ whole genome shotgun (WGS) entry which is preliminary data.</text>
</comment>
<evidence type="ECO:0000313" key="3">
    <source>
        <dbReference type="Proteomes" id="UP001597083"/>
    </source>
</evidence>
<keyword evidence="3" id="KW-1185">Reference proteome</keyword>
<dbReference type="Proteomes" id="UP001597083">
    <property type="component" value="Unassembled WGS sequence"/>
</dbReference>
<feature type="non-terminal residue" evidence="2">
    <location>
        <position position="1"/>
    </location>
</feature>
<evidence type="ECO:0000313" key="2">
    <source>
        <dbReference type="EMBL" id="MFD0851533.1"/>
    </source>
</evidence>
<dbReference type="InterPro" id="IPR013595">
    <property type="entry name" value="Pept_S33_TAP-like_C"/>
</dbReference>
<dbReference type="GO" id="GO:0016787">
    <property type="term" value="F:hydrolase activity"/>
    <property type="evidence" value="ECO:0007669"/>
    <property type="project" value="UniProtKB-KW"/>
</dbReference>
<reference evidence="3" key="1">
    <citation type="journal article" date="2019" name="Int. J. Syst. Evol. Microbiol.">
        <title>The Global Catalogue of Microorganisms (GCM) 10K type strain sequencing project: providing services to taxonomists for standard genome sequencing and annotation.</title>
        <authorList>
            <consortium name="The Broad Institute Genomics Platform"/>
            <consortium name="The Broad Institute Genome Sequencing Center for Infectious Disease"/>
            <person name="Wu L."/>
            <person name="Ma J."/>
        </authorList>
    </citation>
    <scope>NUCLEOTIDE SEQUENCE [LARGE SCALE GENOMIC DNA]</scope>
    <source>
        <strain evidence="3">JCM 31696</strain>
    </source>
</reference>
<dbReference type="Gene3D" id="3.40.50.1820">
    <property type="entry name" value="alpha/beta hydrolase"/>
    <property type="match status" value="1"/>
</dbReference>
<feature type="domain" description="Peptidase S33 tripeptidyl aminopeptidase-like C-terminal" evidence="1">
    <location>
        <begin position="6"/>
        <end position="64"/>
    </location>
</feature>
<dbReference type="InterPro" id="IPR029058">
    <property type="entry name" value="AB_hydrolase_fold"/>
</dbReference>
<name>A0ABW3CAM6_9ACTN</name>
<dbReference type="SUPFAM" id="SSF53474">
    <property type="entry name" value="alpha/beta-Hydrolases"/>
    <property type="match status" value="1"/>
</dbReference>
<organism evidence="2 3">
    <name type="scientific">Actinomadura adrarensis</name>
    <dbReference type="NCBI Taxonomy" id="1819600"/>
    <lineage>
        <taxon>Bacteria</taxon>
        <taxon>Bacillati</taxon>
        <taxon>Actinomycetota</taxon>
        <taxon>Actinomycetes</taxon>
        <taxon>Streptosporangiales</taxon>
        <taxon>Thermomonosporaceae</taxon>
        <taxon>Actinomadura</taxon>
    </lineage>
</organism>
<evidence type="ECO:0000259" key="1">
    <source>
        <dbReference type="Pfam" id="PF08386"/>
    </source>
</evidence>
<keyword evidence="2" id="KW-0378">Hydrolase</keyword>
<sequence length="70" mass="7220">AAGLDLPTLVIATRDDGSVTYAQAESLAETIPNARLVTSTAPTHLIWLGDDHPSIATTITAFLKEDGGAS</sequence>
<gene>
    <name evidence="2" type="ORF">ACFQ07_04850</name>
</gene>
<accession>A0ABW3CAM6</accession>
<protein>
    <submittedName>
        <fullName evidence="2">Alpha/beta fold hydrolase</fullName>
    </submittedName>
</protein>